<comment type="caution">
    <text evidence="2">The sequence shown here is derived from an EMBL/GenBank/DDBJ whole genome shotgun (WGS) entry which is preliminary data.</text>
</comment>
<organism evidence="2 3">
    <name type="scientific">Chondromyces apiculatus DSM 436</name>
    <dbReference type="NCBI Taxonomy" id="1192034"/>
    <lineage>
        <taxon>Bacteria</taxon>
        <taxon>Pseudomonadati</taxon>
        <taxon>Myxococcota</taxon>
        <taxon>Polyangia</taxon>
        <taxon>Polyangiales</taxon>
        <taxon>Polyangiaceae</taxon>
        <taxon>Chondromyces</taxon>
    </lineage>
</organism>
<dbReference type="AlphaFoldDB" id="A0A017SYH7"/>
<dbReference type="InterPro" id="IPR025641">
    <property type="entry name" value="DUF4340"/>
</dbReference>
<feature type="domain" description="DUF4340" evidence="1">
    <location>
        <begin position="87"/>
        <end position="258"/>
    </location>
</feature>
<dbReference type="OrthoDB" id="5485307at2"/>
<dbReference type="Pfam" id="PF14238">
    <property type="entry name" value="DUF4340"/>
    <property type="match status" value="2"/>
</dbReference>
<evidence type="ECO:0000259" key="1">
    <source>
        <dbReference type="Pfam" id="PF14238"/>
    </source>
</evidence>
<dbReference type="EMBL" id="ASRX01000067">
    <property type="protein sequence ID" value="EYF02024.1"/>
    <property type="molecule type" value="Genomic_DNA"/>
</dbReference>
<dbReference type="STRING" id="1192034.CAP_7503"/>
<evidence type="ECO:0000313" key="3">
    <source>
        <dbReference type="Proteomes" id="UP000019678"/>
    </source>
</evidence>
<evidence type="ECO:0000313" key="2">
    <source>
        <dbReference type="EMBL" id="EYF02024.1"/>
    </source>
</evidence>
<dbReference type="Proteomes" id="UP000019678">
    <property type="component" value="Unassembled WGS sequence"/>
</dbReference>
<protein>
    <recommendedName>
        <fullName evidence="1">DUF4340 domain-containing protein</fullName>
    </recommendedName>
</protein>
<name>A0A017SYH7_9BACT</name>
<proteinExistence type="predicted"/>
<keyword evidence="3" id="KW-1185">Reference proteome</keyword>
<sequence>MRALRRHATTLVLLLLAVVAAVVVLVLDRDVVTTDEAESRKRNLLETWRPDDITEVTLTTGGRTAVLHRSAPDDAGRKLWTVTLDGQTYPADEQTADQLLGTLEFAVAERRVSEGAQDPAALGLTAPKITLDLVMGTRREHLVLGGSAPTPPGAMYADVKGRGVFVVTRQLVTALDVPVDRFRSRSLVPYLSTELRALHLDGEGGPRKLARAPWGGSRGDGFRFDGSTPEGTARVRADLIDRILVSLGKMQAESYLPDGEGGEAASASKPRVTLTLLPRDTVQKTAILDVGAPCPTSPDLLLVVRREPTRAAACVPASVLDPLILPASELVDLSPIAARLDEIVEMSWNGGGNGSPTDKLDLARANYGWHLRAPEDRQLSPDAGKALAEALLAVRAARIVPPAEVRGLDAPRATLKVISTPPSLGTPEGNDRVETLTIGTPEGDVVHVRRAEDDLVLEIPRADADALTPSELALRPLKVLDFRGSQVRKLRIQTADLVQRLERTDTGAWTLLEPDTAGLQADIGLATDVADLAAGLTAQRWVSADAGSGYGLASPRLVITLAVEEEDAPATPRKDGSSPPLREVRIEIGAPATKGSFARASGSTAVFIAPAALEAAASRLLLDRSAFLPPIDRITQVTLTPERGKPALATPGPGGFRLTGGAVGSDPARSATLAAAVRDALTNLMAEEAVSLGPPKPTQGLDRPRLRVEITLAPEDPRAPAEPPMRFTLGAGDVVRGTSVVYARREGIPATYVIAQSRIRPLLEAAEAGAF</sequence>
<accession>A0A017SYH7</accession>
<gene>
    <name evidence="2" type="ORF">CAP_7503</name>
</gene>
<dbReference type="RefSeq" id="WP_044248190.1">
    <property type="nucleotide sequence ID" value="NZ_ASRX01000067.1"/>
</dbReference>
<reference evidence="2 3" key="1">
    <citation type="submission" date="2013-05" db="EMBL/GenBank/DDBJ databases">
        <title>Genome assembly of Chondromyces apiculatus DSM 436.</title>
        <authorList>
            <person name="Sharma G."/>
            <person name="Khatri I."/>
            <person name="Kaur C."/>
            <person name="Mayilraj S."/>
            <person name="Subramanian S."/>
        </authorList>
    </citation>
    <scope>NUCLEOTIDE SEQUENCE [LARGE SCALE GENOMIC DNA]</scope>
    <source>
        <strain evidence="2 3">DSM 436</strain>
    </source>
</reference>
<feature type="domain" description="DUF4340" evidence="1">
    <location>
        <begin position="369"/>
        <end position="555"/>
    </location>
</feature>